<protein>
    <submittedName>
        <fullName evidence="1">Uncharacterized protein</fullName>
    </submittedName>
</protein>
<sequence length="100" mass="10824">MNLFVASSFSTWIISKTFSHSFQISLRFSSRSSSPLSSSSFFSLRDVSILRLSCGGALGVLFVIFRVEVVVSGSLLRSSNLKLSSSSTSLASFLIILKFG</sequence>
<evidence type="ECO:0000313" key="1">
    <source>
        <dbReference type="EMBL" id="CAI2361484.1"/>
    </source>
</evidence>
<keyword evidence="2" id="KW-1185">Reference proteome</keyword>
<dbReference type="AlphaFoldDB" id="A0AAD1X5G9"/>
<dbReference type="EMBL" id="CAMPGE010002674">
    <property type="protein sequence ID" value="CAI2361484.1"/>
    <property type="molecule type" value="Genomic_DNA"/>
</dbReference>
<evidence type="ECO:0000313" key="2">
    <source>
        <dbReference type="Proteomes" id="UP001295684"/>
    </source>
</evidence>
<dbReference type="Proteomes" id="UP001295684">
    <property type="component" value="Unassembled WGS sequence"/>
</dbReference>
<comment type="caution">
    <text evidence="1">The sequence shown here is derived from an EMBL/GenBank/DDBJ whole genome shotgun (WGS) entry which is preliminary data.</text>
</comment>
<proteinExistence type="predicted"/>
<accession>A0AAD1X5G9</accession>
<name>A0AAD1X5G9_EUPCR</name>
<gene>
    <name evidence="1" type="ORF">ECRASSUSDP1_LOCUS2795</name>
</gene>
<organism evidence="1 2">
    <name type="scientific">Euplotes crassus</name>
    <dbReference type="NCBI Taxonomy" id="5936"/>
    <lineage>
        <taxon>Eukaryota</taxon>
        <taxon>Sar</taxon>
        <taxon>Alveolata</taxon>
        <taxon>Ciliophora</taxon>
        <taxon>Intramacronucleata</taxon>
        <taxon>Spirotrichea</taxon>
        <taxon>Hypotrichia</taxon>
        <taxon>Euplotida</taxon>
        <taxon>Euplotidae</taxon>
        <taxon>Moneuplotes</taxon>
    </lineage>
</organism>
<reference evidence="1" key="1">
    <citation type="submission" date="2023-07" db="EMBL/GenBank/DDBJ databases">
        <authorList>
            <consortium name="AG Swart"/>
            <person name="Singh M."/>
            <person name="Singh A."/>
            <person name="Seah K."/>
            <person name="Emmerich C."/>
        </authorList>
    </citation>
    <scope>NUCLEOTIDE SEQUENCE</scope>
    <source>
        <strain evidence="1">DP1</strain>
    </source>
</reference>